<name>A0A0F5LW31_9HYPH</name>
<dbReference type="GO" id="GO:0010181">
    <property type="term" value="F:FMN binding"/>
    <property type="evidence" value="ECO:0007669"/>
    <property type="project" value="InterPro"/>
</dbReference>
<organism evidence="8 10">
    <name type="scientific">Devosia limi DSM 17137</name>
    <dbReference type="NCBI Taxonomy" id="1121477"/>
    <lineage>
        <taxon>Bacteria</taxon>
        <taxon>Pseudomonadati</taxon>
        <taxon>Pseudomonadota</taxon>
        <taxon>Alphaproteobacteria</taxon>
        <taxon>Hyphomicrobiales</taxon>
        <taxon>Devosiaceae</taxon>
        <taxon>Devosia</taxon>
    </lineage>
</organism>
<evidence type="ECO:0000313" key="8">
    <source>
        <dbReference type="EMBL" id="KKB86394.1"/>
    </source>
</evidence>
<dbReference type="EC" id="1.6.2.4" evidence="4"/>
<dbReference type="PRINTS" id="PR00371">
    <property type="entry name" value="FPNCR"/>
</dbReference>
<dbReference type="EMBL" id="FQVC01000003">
    <property type="protein sequence ID" value="SHE90705.1"/>
    <property type="molecule type" value="Genomic_DNA"/>
</dbReference>
<dbReference type="STRING" id="1121477.SAMN02745223_01391"/>
<dbReference type="InterPro" id="IPR008254">
    <property type="entry name" value="Flavodoxin/NO_synth"/>
</dbReference>
<dbReference type="SUPFAM" id="SSF52343">
    <property type="entry name" value="Ferredoxin reductase-like, C-terminal NADP-linked domain"/>
    <property type="match status" value="1"/>
</dbReference>
<feature type="transmembrane region" description="Helical" evidence="5">
    <location>
        <begin position="7"/>
        <end position="28"/>
    </location>
</feature>
<dbReference type="InterPro" id="IPR017938">
    <property type="entry name" value="Riboflavin_synthase-like_b-brl"/>
</dbReference>
<dbReference type="Pfam" id="PF00175">
    <property type="entry name" value="NAD_binding_1"/>
    <property type="match status" value="1"/>
</dbReference>
<keyword evidence="5" id="KW-0812">Transmembrane</keyword>
<dbReference type="GO" id="GO:0004783">
    <property type="term" value="F:sulfite reductase (NADPH) activity"/>
    <property type="evidence" value="ECO:0007669"/>
    <property type="project" value="TreeGrafter"/>
</dbReference>
<dbReference type="PATRIC" id="fig|1121477.3.peg.1488"/>
<evidence type="ECO:0000313" key="9">
    <source>
        <dbReference type="EMBL" id="SHE90705.1"/>
    </source>
</evidence>
<dbReference type="Gene3D" id="3.40.50.80">
    <property type="entry name" value="Nucleotide-binding domain of ferredoxin-NADP reductase (FNR) module"/>
    <property type="match status" value="1"/>
</dbReference>
<dbReference type="InterPro" id="IPR039261">
    <property type="entry name" value="FNR_nucleotide-bd"/>
</dbReference>
<dbReference type="Proteomes" id="UP000184533">
    <property type="component" value="Unassembled WGS sequence"/>
</dbReference>
<dbReference type="InterPro" id="IPR029039">
    <property type="entry name" value="Flavoprotein-like_sf"/>
</dbReference>
<feature type="transmembrane region" description="Helical" evidence="5">
    <location>
        <begin position="122"/>
        <end position="146"/>
    </location>
</feature>
<dbReference type="AlphaFoldDB" id="A0A0F5LW31"/>
<dbReference type="GO" id="GO:0050660">
    <property type="term" value="F:flavin adenine dinucleotide binding"/>
    <property type="evidence" value="ECO:0007669"/>
    <property type="project" value="TreeGrafter"/>
</dbReference>
<dbReference type="Pfam" id="PF00258">
    <property type="entry name" value="Flavodoxin_1"/>
    <property type="match status" value="1"/>
</dbReference>
<accession>A0A0F5LW31</accession>
<dbReference type="EMBL" id="LAJF01000036">
    <property type="protein sequence ID" value="KKB86394.1"/>
    <property type="molecule type" value="Genomic_DNA"/>
</dbReference>
<dbReference type="PRINTS" id="PR00369">
    <property type="entry name" value="FLAVODOXIN"/>
</dbReference>
<dbReference type="InterPro" id="IPR005625">
    <property type="entry name" value="PepSY-ass_TM"/>
</dbReference>
<dbReference type="Gene3D" id="3.40.50.360">
    <property type="match status" value="1"/>
</dbReference>
<dbReference type="PANTHER" id="PTHR19384">
    <property type="entry name" value="NITRIC OXIDE SYNTHASE-RELATED"/>
    <property type="match status" value="1"/>
</dbReference>
<reference evidence="9 11" key="2">
    <citation type="submission" date="2016-11" db="EMBL/GenBank/DDBJ databases">
        <authorList>
            <person name="Jaros S."/>
            <person name="Januszkiewicz K."/>
            <person name="Wedrychowicz H."/>
        </authorList>
    </citation>
    <scope>NUCLEOTIDE SEQUENCE [LARGE SCALE GENOMIC DNA]</scope>
    <source>
        <strain evidence="9 11">DSM 17137</strain>
    </source>
</reference>
<dbReference type="PANTHER" id="PTHR19384:SF17">
    <property type="entry name" value="NADPH--CYTOCHROME P450 REDUCTASE"/>
    <property type="match status" value="1"/>
</dbReference>
<evidence type="ECO:0000259" key="6">
    <source>
        <dbReference type="PROSITE" id="PS50902"/>
    </source>
</evidence>
<dbReference type="Proteomes" id="UP000033608">
    <property type="component" value="Unassembled WGS sequence"/>
</dbReference>
<reference evidence="8 10" key="1">
    <citation type="submission" date="2015-03" db="EMBL/GenBank/DDBJ databases">
        <authorList>
            <person name="Hassan Y.I."/>
            <person name="Lepp D."/>
            <person name="Zhou T."/>
        </authorList>
    </citation>
    <scope>NUCLEOTIDE SEQUENCE [LARGE SCALE GENOMIC DNA]</scope>
    <source>
        <strain evidence="8 10">DSM 17137</strain>
    </source>
</reference>
<dbReference type="PROSITE" id="PS50902">
    <property type="entry name" value="FLAVODOXIN_LIKE"/>
    <property type="match status" value="1"/>
</dbReference>
<dbReference type="SUPFAM" id="SSF63380">
    <property type="entry name" value="Riboflavin synthase domain-like"/>
    <property type="match status" value="1"/>
</dbReference>
<dbReference type="CDD" id="cd06201">
    <property type="entry name" value="SiR_like2"/>
    <property type="match status" value="1"/>
</dbReference>
<evidence type="ECO:0000256" key="2">
    <source>
        <dbReference type="ARBA" id="ARBA00022643"/>
    </source>
</evidence>
<dbReference type="RefSeq" id="WP_046133724.1">
    <property type="nucleotide sequence ID" value="NZ_FQVC01000003.1"/>
</dbReference>
<dbReference type="PROSITE" id="PS51384">
    <property type="entry name" value="FAD_FR"/>
    <property type="match status" value="1"/>
</dbReference>
<feature type="transmembrane region" description="Helical" evidence="5">
    <location>
        <begin position="167"/>
        <end position="187"/>
    </location>
</feature>
<keyword evidence="2" id="KW-0288">FMN</keyword>
<feature type="domain" description="Flavodoxin-like" evidence="6">
    <location>
        <begin position="333"/>
        <end position="466"/>
    </location>
</feature>
<keyword evidence="3" id="KW-0813">Transport</keyword>
<evidence type="ECO:0000313" key="11">
    <source>
        <dbReference type="Proteomes" id="UP000184533"/>
    </source>
</evidence>
<evidence type="ECO:0000256" key="5">
    <source>
        <dbReference type="SAM" id="Phobius"/>
    </source>
</evidence>
<keyword evidence="5" id="KW-0472">Membrane</keyword>
<sequence length="730" mass="76730">MRRLHSLGGLFGGLLVIFMATTGFVLSLQPLADAATTMAADSGVNVAALADRVAADLPGVERLVRSASGQLVAYTAENGVRSAVIVDPQTGAAAGAYAPSAFFSFITDLHRSFMLGNVGHGAAGVAALIILALAISGTLLLVGKVGGWRKLLAASRGTGSQRLHTDLARIGVAVLLLTSVTGAYMSAVNFALLPENAGAMFAFPPASAGDSVAPIASLEALAAIPLTDLRELTFPAMGDATDVFTVTTQAGQGYVDQGTGAMLSFTPSDAWQRAYEFIYLLHTGQGAPLVALLVGLGALSVPLLAVTGTIIWWMRRRNTPRFSGNVSWRDADTIILVGSEGGSSWGFAATLQDALRLQGQRVHVAAMNELRRSYPNASRLLVLAASYGDGAAPASARQFLARLERFASTPGFAVLGFGDQSFAQFCGFAARVDAALAAKGLSRLLPLGSVDRQSAGHFAAWGKGLGARLGLPLVLNHVAARPATRKLLLVERTLYGMEVQAPVVVLKFAAPQPRGGWFGPRLPHFEVGDLVGIVPPGGAAPRYYSLASASRDGVLEICVRKQTDGLCSEFLHSLVPGEAIDSFIRPNPDFRPKQGRRPLILIGAGAGVAPLAGFVRHNRHRRPVHLFFGGRDPASDFLYRDDLQTALDAGRLTSLNARFSRVMGGGYVQDLVSAEADTVRRLVQQGAQIMVCGGRDMANGVRGAIQDCLAPLGLSVDGLKQKGLYLEDAY</sequence>
<dbReference type="OrthoDB" id="9816402at2"/>
<proteinExistence type="predicted"/>
<keyword evidence="10" id="KW-1185">Reference proteome</keyword>
<dbReference type="SUPFAM" id="SSF52218">
    <property type="entry name" value="Flavoproteins"/>
    <property type="match status" value="1"/>
</dbReference>
<gene>
    <name evidence="9" type="ORF">SAMN02745223_01391</name>
    <name evidence="8" type="ORF">VW29_02160</name>
</gene>
<evidence type="ECO:0000259" key="7">
    <source>
        <dbReference type="PROSITE" id="PS51384"/>
    </source>
</evidence>
<evidence type="ECO:0000256" key="1">
    <source>
        <dbReference type="ARBA" id="ARBA00022630"/>
    </source>
</evidence>
<dbReference type="GO" id="GO:0005829">
    <property type="term" value="C:cytosol"/>
    <property type="evidence" value="ECO:0007669"/>
    <property type="project" value="TreeGrafter"/>
</dbReference>
<keyword evidence="3" id="KW-0249">Electron transport</keyword>
<keyword evidence="5" id="KW-1133">Transmembrane helix</keyword>
<evidence type="ECO:0000256" key="4">
    <source>
        <dbReference type="ARBA" id="ARBA00023797"/>
    </source>
</evidence>
<dbReference type="InterPro" id="IPR017927">
    <property type="entry name" value="FAD-bd_FR_type"/>
</dbReference>
<protein>
    <recommendedName>
        <fullName evidence="4">NADPH--hemoprotein reductase</fullName>
        <ecNumber evidence="4">1.6.2.4</ecNumber>
    </recommendedName>
</protein>
<evidence type="ECO:0000313" key="10">
    <source>
        <dbReference type="Proteomes" id="UP000033608"/>
    </source>
</evidence>
<evidence type="ECO:0000256" key="3">
    <source>
        <dbReference type="ARBA" id="ARBA00022982"/>
    </source>
</evidence>
<feature type="domain" description="FAD-binding FR-type" evidence="7">
    <location>
        <begin position="482"/>
        <end position="593"/>
    </location>
</feature>
<dbReference type="InterPro" id="IPR001433">
    <property type="entry name" value="OxRdtase_FAD/NAD-bd"/>
</dbReference>
<dbReference type="InterPro" id="IPR001094">
    <property type="entry name" value="Flavdoxin-like"/>
</dbReference>
<keyword evidence="1" id="KW-0285">Flavoprotein</keyword>
<feature type="transmembrane region" description="Helical" evidence="5">
    <location>
        <begin position="289"/>
        <end position="313"/>
    </location>
</feature>
<dbReference type="Pfam" id="PF03929">
    <property type="entry name" value="PepSY_TM"/>
    <property type="match status" value="1"/>
</dbReference>
<dbReference type="InterPro" id="IPR001709">
    <property type="entry name" value="Flavoprot_Pyr_Nucl_cyt_Rdtase"/>
</dbReference>
<dbReference type="Gene3D" id="2.40.30.10">
    <property type="entry name" value="Translation factors"/>
    <property type="match status" value="1"/>
</dbReference>